<dbReference type="GO" id="GO:0061504">
    <property type="term" value="P:cyclic threonylcarbamoyladenosine biosynthetic process"/>
    <property type="evidence" value="ECO:0007669"/>
    <property type="project" value="TreeGrafter"/>
</dbReference>
<reference evidence="2 3" key="1">
    <citation type="journal article" date="2016" name="Nat. Biotechnol.">
        <title>Measurement of bacterial replication rates in microbial communities.</title>
        <authorList>
            <person name="Brown C.T."/>
            <person name="Olm M.R."/>
            <person name="Thomas B.C."/>
            <person name="Banfield J.F."/>
        </authorList>
    </citation>
    <scope>NUCLEOTIDE SEQUENCE [LARGE SCALE GENOMIC DNA]</scope>
    <source>
        <strain evidence="2">46_33</strain>
    </source>
</reference>
<feature type="domain" description="THIF-type NAD/FAD binding fold" evidence="1">
    <location>
        <begin position="17"/>
        <end position="195"/>
    </location>
</feature>
<dbReference type="GO" id="GO:0008641">
    <property type="term" value="F:ubiquitin-like modifier activating enzyme activity"/>
    <property type="evidence" value="ECO:0007669"/>
    <property type="project" value="InterPro"/>
</dbReference>
<comment type="caution">
    <text evidence="2">The sequence shown here is derived from an EMBL/GenBank/DDBJ whole genome shotgun (WGS) entry which is preliminary data.</text>
</comment>
<gene>
    <name evidence="2" type="ORF">BHW43_00855</name>
</gene>
<dbReference type="InterPro" id="IPR000594">
    <property type="entry name" value="ThiF_NAD_FAD-bd"/>
</dbReference>
<proteinExistence type="predicted"/>
<dbReference type="PANTHER" id="PTHR43267:SF3">
    <property type="entry name" value="THIF PROTEIN"/>
    <property type="match status" value="1"/>
</dbReference>
<evidence type="ECO:0000313" key="2">
    <source>
        <dbReference type="EMBL" id="OLA39470.1"/>
    </source>
</evidence>
<dbReference type="Pfam" id="PF00899">
    <property type="entry name" value="ThiF"/>
    <property type="match status" value="1"/>
</dbReference>
<dbReference type="AlphaFoldDB" id="A0A1Q6RAX5"/>
<name>A0A1Q6RAX5_9FIRM</name>
<dbReference type="RefSeq" id="WP_303679142.1">
    <property type="nucleotide sequence ID" value="NZ_DBGFWM010000006.1"/>
</dbReference>
<dbReference type="GO" id="GO:0061503">
    <property type="term" value="F:tRNA threonylcarbamoyladenosine dehydratase"/>
    <property type="evidence" value="ECO:0007669"/>
    <property type="project" value="TreeGrafter"/>
</dbReference>
<evidence type="ECO:0000259" key="1">
    <source>
        <dbReference type="Pfam" id="PF00899"/>
    </source>
</evidence>
<protein>
    <submittedName>
        <fullName evidence="2">Thiamine biosynthesis protein ThiF</fullName>
    </submittedName>
</protein>
<evidence type="ECO:0000313" key="3">
    <source>
        <dbReference type="Proteomes" id="UP000186777"/>
    </source>
</evidence>
<dbReference type="Proteomes" id="UP000186777">
    <property type="component" value="Unassembled WGS sequence"/>
</dbReference>
<dbReference type="STRING" id="626940.BHW43_00855"/>
<organism evidence="2 3">
    <name type="scientific">Phascolarctobacterium succinatutens</name>
    <dbReference type="NCBI Taxonomy" id="626940"/>
    <lineage>
        <taxon>Bacteria</taxon>
        <taxon>Bacillati</taxon>
        <taxon>Bacillota</taxon>
        <taxon>Negativicutes</taxon>
        <taxon>Acidaminococcales</taxon>
        <taxon>Acidaminococcaceae</taxon>
        <taxon>Phascolarctobacterium</taxon>
    </lineage>
</organism>
<dbReference type="InterPro" id="IPR012729">
    <property type="entry name" value="ThiF_fam2"/>
</dbReference>
<dbReference type="InterPro" id="IPR045886">
    <property type="entry name" value="ThiF/MoeB/HesA"/>
</dbReference>
<dbReference type="NCBIfam" id="NF006395">
    <property type="entry name" value="PRK08644.1"/>
    <property type="match status" value="1"/>
</dbReference>
<dbReference type="PROSITE" id="PS00065">
    <property type="entry name" value="D_2_HYDROXYACID_DH_1"/>
    <property type="match status" value="1"/>
</dbReference>
<dbReference type="NCBIfam" id="TIGR02354">
    <property type="entry name" value="thiF_fam2"/>
    <property type="match status" value="1"/>
</dbReference>
<dbReference type="InterPro" id="IPR035985">
    <property type="entry name" value="Ubiquitin-activating_enz"/>
</dbReference>
<sequence>MISEEEINAALGKGLTQTQLDALHNARVAVVGLGGLGSNIAVALTRLGIGQLYLYDFDKVELSNLNRQYYFLDDIGHYKADALVKHLRQINPYAALHSQVVKVTQENIPALLGDCDIICEALDDAAGKAMLVSTVLSTWSDKKVIAGSGIAGFGKAEEITSKKITKNLYLCGDGNSDFHDLPLCGARVTLCAMQQALLAARIILDLEEN</sequence>
<dbReference type="InterPro" id="IPR029752">
    <property type="entry name" value="D-isomer_DH_CS1"/>
</dbReference>
<accession>A0A1Q6RAX5</accession>
<dbReference type="EMBL" id="MNTG01000001">
    <property type="protein sequence ID" value="OLA39470.1"/>
    <property type="molecule type" value="Genomic_DNA"/>
</dbReference>
<dbReference type="Gene3D" id="3.40.50.720">
    <property type="entry name" value="NAD(P)-binding Rossmann-like Domain"/>
    <property type="match status" value="1"/>
</dbReference>
<dbReference type="SUPFAM" id="SSF69572">
    <property type="entry name" value="Activating enzymes of the ubiquitin-like proteins"/>
    <property type="match status" value="1"/>
</dbReference>
<dbReference type="PANTHER" id="PTHR43267">
    <property type="entry name" value="TRNA THREONYLCARBAMOYLADENOSINE DEHYDRATASE"/>
    <property type="match status" value="1"/>
</dbReference>